<reference evidence="20" key="1">
    <citation type="submission" date="2014-09" db="EMBL/GenBank/DDBJ databases">
        <authorList>
            <person name="Sharma Rahul"/>
            <person name="Thines Marco"/>
        </authorList>
    </citation>
    <scope>NUCLEOTIDE SEQUENCE [LARGE SCALE GENOMIC DNA]</scope>
</reference>
<feature type="region of interest" description="Disordered" evidence="15">
    <location>
        <begin position="1"/>
        <end position="37"/>
    </location>
</feature>
<evidence type="ECO:0000256" key="10">
    <source>
        <dbReference type="ARBA" id="ARBA00022840"/>
    </source>
</evidence>
<comment type="similarity">
    <text evidence="11">Belongs to the protein kinase superfamily. Ser/Thr protein kinase family. CDPK subfamily.</text>
</comment>
<feature type="region of interest" description="Disordered" evidence="15">
    <location>
        <begin position="230"/>
        <end position="270"/>
    </location>
</feature>
<dbReference type="Proteomes" id="UP000054928">
    <property type="component" value="Unassembled WGS sequence"/>
</dbReference>
<dbReference type="STRING" id="4781.A0A0N7L6W4"/>
<keyword evidence="5" id="KW-0479">Metal-binding</keyword>
<protein>
    <recommendedName>
        <fullName evidence="2">non-specific serine/threonine protein kinase</fullName>
        <ecNumber evidence="2">2.7.11.1</ecNumber>
    </recommendedName>
</protein>
<dbReference type="Gene3D" id="1.10.510.10">
    <property type="entry name" value="Transferase(Phosphotransferase) domain 1"/>
    <property type="match status" value="1"/>
</dbReference>
<dbReference type="GO" id="GO:0004674">
    <property type="term" value="F:protein serine/threonine kinase activity"/>
    <property type="evidence" value="ECO:0007669"/>
    <property type="project" value="UniProtKB-KW"/>
</dbReference>
<dbReference type="PROSITE" id="PS00107">
    <property type="entry name" value="PROTEIN_KINASE_ATP"/>
    <property type="match status" value="1"/>
</dbReference>
<dbReference type="CDD" id="cd00051">
    <property type="entry name" value="EFh"/>
    <property type="match status" value="1"/>
</dbReference>
<dbReference type="InterPro" id="IPR011009">
    <property type="entry name" value="Kinase-like_dom_sf"/>
</dbReference>
<organism evidence="19 20">
    <name type="scientific">Plasmopara halstedii</name>
    <name type="common">Downy mildew of sunflower</name>
    <dbReference type="NCBI Taxonomy" id="4781"/>
    <lineage>
        <taxon>Eukaryota</taxon>
        <taxon>Sar</taxon>
        <taxon>Stramenopiles</taxon>
        <taxon>Oomycota</taxon>
        <taxon>Peronosporomycetes</taxon>
        <taxon>Peronosporales</taxon>
        <taxon>Peronosporaceae</taxon>
        <taxon>Plasmopara</taxon>
    </lineage>
</organism>
<dbReference type="RefSeq" id="XP_024581772.1">
    <property type="nucleotide sequence ID" value="XM_024716144.1"/>
</dbReference>
<evidence type="ECO:0000256" key="12">
    <source>
        <dbReference type="ARBA" id="ARBA00047899"/>
    </source>
</evidence>
<dbReference type="CDD" id="cd17716">
    <property type="entry name" value="BRCT_microcephalin_rpt1"/>
    <property type="match status" value="1"/>
</dbReference>
<dbReference type="Pfam" id="PF00069">
    <property type="entry name" value="Pkinase"/>
    <property type="match status" value="1"/>
</dbReference>
<evidence type="ECO:0000256" key="13">
    <source>
        <dbReference type="ARBA" id="ARBA00048679"/>
    </source>
</evidence>
<dbReference type="PROSITE" id="PS50011">
    <property type="entry name" value="PROTEIN_KINASE_DOM"/>
    <property type="match status" value="1"/>
</dbReference>
<comment type="cofactor">
    <cofactor evidence="1">
        <name>Mg(2+)</name>
        <dbReference type="ChEBI" id="CHEBI:18420"/>
    </cofactor>
</comment>
<evidence type="ECO:0000256" key="7">
    <source>
        <dbReference type="ARBA" id="ARBA00022741"/>
    </source>
</evidence>
<dbReference type="InterPro" id="IPR008271">
    <property type="entry name" value="Ser/Thr_kinase_AS"/>
</dbReference>
<evidence type="ECO:0000259" key="18">
    <source>
        <dbReference type="PROSITE" id="PS50222"/>
    </source>
</evidence>
<keyword evidence="4" id="KW-0808">Transferase</keyword>
<dbReference type="PROSITE" id="PS50222">
    <property type="entry name" value="EF_HAND_2"/>
    <property type="match status" value="1"/>
</dbReference>
<proteinExistence type="inferred from homology"/>
<comment type="catalytic activity">
    <reaction evidence="12">
        <text>L-threonyl-[protein] + ATP = O-phospho-L-threonyl-[protein] + ADP + H(+)</text>
        <dbReference type="Rhea" id="RHEA:46608"/>
        <dbReference type="Rhea" id="RHEA-COMP:11060"/>
        <dbReference type="Rhea" id="RHEA-COMP:11605"/>
        <dbReference type="ChEBI" id="CHEBI:15378"/>
        <dbReference type="ChEBI" id="CHEBI:30013"/>
        <dbReference type="ChEBI" id="CHEBI:30616"/>
        <dbReference type="ChEBI" id="CHEBI:61977"/>
        <dbReference type="ChEBI" id="CHEBI:456216"/>
        <dbReference type="EC" id="2.7.11.1"/>
    </reaction>
</comment>
<dbReference type="Gene3D" id="1.10.238.10">
    <property type="entry name" value="EF-hand"/>
    <property type="match status" value="2"/>
</dbReference>
<evidence type="ECO:0000313" key="20">
    <source>
        <dbReference type="Proteomes" id="UP000054928"/>
    </source>
</evidence>
<dbReference type="SMART" id="SM00054">
    <property type="entry name" value="EFh"/>
    <property type="match status" value="2"/>
</dbReference>
<dbReference type="FunFam" id="1.10.510.10:FF:000709">
    <property type="entry name" value="CAMK/CAMK1 protein kinase, variant 2"/>
    <property type="match status" value="1"/>
</dbReference>
<evidence type="ECO:0000256" key="6">
    <source>
        <dbReference type="ARBA" id="ARBA00022737"/>
    </source>
</evidence>
<dbReference type="EC" id="2.7.11.1" evidence="2"/>
<dbReference type="AlphaFoldDB" id="A0A0N7L6W4"/>
<dbReference type="FunFam" id="1.10.238.10:FF:000003">
    <property type="entry name" value="Calmodulin A"/>
    <property type="match status" value="1"/>
</dbReference>
<dbReference type="SUPFAM" id="SSF52113">
    <property type="entry name" value="BRCT domain"/>
    <property type="match status" value="1"/>
</dbReference>
<feature type="domain" description="Protein kinase" evidence="16">
    <location>
        <begin position="310"/>
        <end position="565"/>
    </location>
</feature>
<evidence type="ECO:0000259" key="16">
    <source>
        <dbReference type="PROSITE" id="PS50011"/>
    </source>
</evidence>
<keyword evidence="7 14" id="KW-0547">Nucleotide-binding</keyword>
<dbReference type="InterPro" id="IPR017441">
    <property type="entry name" value="Protein_kinase_ATP_BS"/>
</dbReference>
<keyword evidence="10 14" id="KW-0067">ATP-binding</keyword>
<dbReference type="GO" id="GO:0005509">
    <property type="term" value="F:calcium ion binding"/>
    <property type="evidence" value="ECO:0007669"/>
    <property type="project" value="InterPro"/>
</dbReference>
<evidence type="ECO:0000256" key="15">
    <source>
        <dbReference type="SAM" id="MobiDB-lite"/>
    </source>
</evidence>
<dbReference type="InterPro" id="IPR036420">
    <property type="entry name" value="BRCT_dom_sf"/>
</dbReference>
<keyword evidence="20" id="KW-1185">Reference proteome</keyword>
<dbReference type="PROSITE" id="PS00018">
    <property type="entry name" value="EF_HAND_1"/>
    <property type="match status" value="1"/>
</dbReference>
<dbReference type="EMBL" id="CCYD01001572">
    <property type="protein sequence ID" value="CEG45403.1"/>
    <property type="molecule type" value="Genomic_DNA"/>
</dbReference>
<dbReference type="PROSITE" id="PS00108">
    <property type="entry name" value="PROTEIN_KINASE_ST"/>
    <property type="match status" value="1"/>
</dbReference>
<accession>A0A0N7L6W4</accession>
<dbReference type="SUPFAM" id="SSF56112">
    <property type="entry name" value="Protein kinase-like (PK-like)"/>
    <property type="match status" value="1"/>
</dbReference>
<feature type="compositionally biased region" description="Basic and acidic residues" evidence="15">
    <location>
        <begin position="257"/>
        <end position="270"/>
    </location>
</feature>
<dbReference type="OrthoDB" id="40902at2759"/>
<dbReference type="Gene3D" id="3.40.50.10190">
    <property type="entry name" value="BRCT domain"/>
    <property type="match status" value="1"/>
</dbReference>
<feature type="compositionally biased region" description="Polar residues" evidence="15">
    <location>
        <begin position="18"/>
        <end position="35"/>
    </location>
</feature>
<dbReference type="GO" id="GO:0005524">
    <property type="term" value="F:ATP binding"/>
    <property type="evidence" value="ECO:0007669"/>
    <property type="project" value="UniProtKB-UniRule"/>
</dbReference>
<keyword evidence="8 19" id="KW-0418">Kinase</keyword>
<dbReference type="PROSITE" id="PS50172">
    <property type="entry name" value="BRCT"/>
    <property type="match status" value="1"/>
</dbReference>
<keyword evidence="6" id="KW-0677">Repeat</keyword>
<evidence type="ECO:0000256" key="14">
    <source>
        <dbReference type="PROSITE-ProRule" id="PRU10141"/>
    </source>
</evidence>
<dbReference type="InterPro" id="IPR002048">
    <property type="entry name" value="EF_hand_dom"/>
</dbReference>
<dbReference type="InterPro" id="IPR050205">
    <property type="entry name" value="CDPK_Ser/Thr_kinases"/>
</dbReference>
<feature type="domain" description="BRCT" evidence="17">
    <location>
        <begin position="67"/>
        <end position="146"/>
    </location>
</feature>
<dbReference type="Pfam" id="PF13499">
    <property type="entry name" value="EF-hand_7"/>
    <property type="match status" value="1"/>
</dbReference>
<sequence>MVTTVSNSRSLAKRASRETTSASSIVTTKSTTSGVRKSRNIGPLKGVVAMVDVRVGIDAEIDCSDIVSQKLRELGVSTVKRLTPKLTHIVLSHFTPTWKNKIAKWQASGVNVAAFAARYSLKIVSQLWVNACYVSKTHMDERPFFPVGRKISFESSPSTGNQKGLKGVIRKKAGTTPVYDFKNCKVANGNKRKRAVSMEPMNSNVMMEKLDITIKVAKLDKHKGVSLSAKRRKTLNGPLTQQDEDEVTVSQASGSKFESKSDHEDKGKMKMNENSRVDVELVSSFFNRKRVVTEKTNLCMHHKTPVGDVYRSLGELGRGAFGVVEKVEHLKTQRQYALKTVHFESGSKRHEFENEMRILRVLHHPNIVRMLETFEDEHHFYIIMELCSGGTLLDQVKARNKELCEEKAKDIIRSLASVIQYLHSRNICHRDLKLENILVENLEQGGHIKLCDFGASTLFKSGASMREVLGSVVYMAPEVLEGNYKESCDMWSLGVIMYMLLSNKAPFHGNTEDKLIESIFSGNVSYEHNVWATVSLEAKALLRKLLNTTPEDRFTAAQVLQHPWIKSSEQVVLPQVYDMIVPRIKAFCDYSPFQRAALVAMAFCMSSQRVALHAAVYNELNVAHNGDLKLQELHLAPALLRYQLNLDQIFSVLDQQNENGINLLEFIAATIGPEDAADEELLLSTFHILDRSHCGAITKENLKTLLGQHFTLTECREMIRKADADKDGKVNFEDFIKLMKLSTDLCGTCTQIFASPACISNTSDHGSSYISNARSVAND</sequence>
<evidence type="ECO:0000256" key="4">
    <source>
        <dbReference type="ARBA" id="ARBA00022679"/>
    </source>
</evidence>
<name>A0A0N7L6W4_PLAHL</name>
<dbReference type="PANTHER" id="PTHR24349">
    <property type="entry name" value="SERINE/THREONINE-PROTEIN KINASE"/>
    <property type="match status" value="1"/>
</dbReference>
<dbReference type="InterPro" id="IPR001357">
    <property type="entry name" value="BRCT_dom"/>
</dbReference>
<dbReference type="Gene3D" id="3.30.200.20">
    <property type="entry name" value="Phosphorylase Kinase, domain 1"/>
    <property type="match status" value="1"/>
</dbReference>
<evidence type="ECO:0000259" key="17">
    <source>
        <dbReference type="PROSITE" id="PS50172"/>
    </source>
</evidence>
<feature type="compositionally biased region" description="Polar residues" evidence="15">
    <location>
        <begin position="1"/>
        <end position="10"/>
    </location>
</feature>
<evidence type="ECO:0000256" key="1">
    <source>
        <dbReference type="ARBA" id="ARBA00001946"/>
    </source>
</evidence>
<dbReference type="SMART" id="SM00220">
    <property type="entry name" value="S_TKc"/>
    <property type="match status" value="1"/>
</dbReference>
<dbReference type="FunFam" id="3.30.200.20:FF:000315">
    <property type="entry name" value="Calcium-dependent protein kinase 3"/>
    <property type="match status" value="1"/>
</dbReference>
<evidence type="ECO:0000313" key="19">
    <source>
        <dbReference type="EMBL" id="CEG45403.1"/>
    </source>
</evidence>
<dbReference type="CDD" id="cd05117">
    <property type="entry name" value="STKc_CAMK"/>
    <property type="match status" value="1"/>
</dbReference>
<feature type="domain" description="EF-hand" evidence="18">
    <location>
        <begin position="710"/>
        <end position="745"/>
    </location>
</feature>
<comment type="catalytic activity">
    <reaction evidence="13">
        <text>L-seryl-[protein] + ATP = O-phospho-L-seryl-[protein] + ADP + H(+)</text>
        <dbReference type="Rhea" id="RHEA:17989"/>
        <dbReference type="Rhea" id="RHEA-COMP:9863"/>
        <dbReference type="Rhea" id="RHEA-COMP:11604"/>
        <dbReference type="ChEBI" id="CHEBI:15378"/>
        <dbReference type="ChEBI" id="CHEBI:29999"/>
        <dbReference type="ChEBI" id="CHEBI:30616"/>
        <dbReference type="ChEBI" id="CHEBI:83421"/>
        <dbReference type="ChEBI" id="CHEBI:456216"/>
        <dbReference type="EC" id="2.7.11.1"/>
    </reaction>
</comment>
<dbReference type="SUPFAM" id="SSF47473">
    <property type="entry name" value="EF-hand"/>
    <property type="match status" value="1"/>
</dbReference>
<evidence type="ECO:0000256" key="5">
    <source>
        <dbReference type="ARBA" id="ARBA00022723"/>
    </source>
</evidence>
<evidence type="ECO:0000256" key="9">
    <source>
        <dbReference type="ARBA" id="ARBA00022837"/>
    </source>
</evidence>
<dbReference type="InterPro" id="IPR000719">
    <property type="entry name" value="Prot_kinase_dom"/>
</dbReference>
<keyword evidence="9" id="KW-0106">Calcium</keyword>
<evidence type="ECO:0000256" key="3">
    <source>
        <dbReference type="ARBA" id="ARBA00022527"/>
    </source>
</evidence>
<evidence type="ECO:0000256" key="11">
    <source>
        <dbReference type="ARBA" id="ARBA00024334"/>
    </source>
</evidence>
<dbReference type="InterPro" id="IPR018247">
    <property type="entry name" value="EF_Hand_1_Ca_BS"/>
</dbReference>
<feature type="binding site" evidence="14">
    <location>
        <position position="339"/>
    </location>
    <ligand>
        <name>ATP</name>
        <dbReference type="ChEBI" id="CHEBI:30616"/>
    </ligand>
</feature>
<dbReference type="InterPro" id="IPR011992">
    <property type="entry name" value="EF-hand-dom_pair"/>
</dbReference>
<evidence type="ECO:0000256" key="2">
    <source>
        <dbReference type="ARBA" id="ARBA00012513"/>
    </source>
</evidence>
<evidence type="ECO:0000256" key="8">
    <source>
        <dbReference type="ARBA" id="ARBA00022777"/>
    </source>
</evidence>
<dbReference type="GeneID" id="36396757"/>
<keyword evidence="3" id="KW-0723">Serine/threonine-protein kinase</keyword>